<dbReference type="Pfam" id="PF00815">
    <property type="entry name" value="Histidinol_dh"/>
    <property type="match status" value="1"/>
</dbReference>
<dbReference type="PROSITE" id="PS00611">
    <property type="entry name" value="HISOL_DEHYDROGENASE"/>
    <property type="match status" value="1"/>
</dbReference>
<name>A0ABS6V3B3_9SPHN</name>
<comment type="caution">
    <text evidence="4">The sequence shown here is derived from an EMBL/GenBank/DDBJ whole genome shotgun (WGS) entry which is preliminary data.</text>
</comment>
<proteinExistence type="inferred from homology"/>
<sequence>MTLFDWTNASPEEKDAILARPDRRDDPDLRAEVARMVYTIRDEGWPALRRYARRIDQADVRAIAVEPYADRAERTLGDEAIDAIALAYDHIAKFHEAARPDDVFVETCDGLTMSKRWIALDRVGLYVPGGKAPLFSTLLMLAVPARIAGVRDIVCVTPPRADGGLDPAIAYCARLCGIDRIWSVGGAQAIAALAFGAGDIPAVDRIYGPGNKWVSMAKSLVSSTPGGPGIDLPAGPSELLVIADDSADPVFVAADLLSQAEHDPDAQVLLVSTDEGCAREALAQAERQMAAMGGDFAPIRTVLCADLNDAVEIANLYAPEHLSLALDAADADAVAAKIRNAGTVFVGHSAAETFGDYCAGPSHVLPTDGAARYTGGISTQTFMKAVGFQRVEGNGARQIAAAAAALARLEGLEAHARAAEARLGKALA</sequence>
<dbReference type="InterPro" id="IPR001692">
    <property type="entry name" value="Histidinol_DH_CS"/>
</dbReference>
<dbReference type="PANTHER" id="PTHR21256:SF2">
    <property type="entry name" value="HISTIDINE BIOSYNTHESIS TRIFUNCTIONAL PROTEIN"/>
    <property type="match status" value="1"/>
</dbReference>
<evidence type="ECO:0000313" key="5">
    <source>
        <dbReference type="Proteomes" id="UP000698028"/>
    </source>
</evidence>
<evidence type="ECO:0000313" key="4">
    <source>
        <dbReference type="EMBL" id="MBW0143981.1"/>
    </source>
</evidence>
<comment type="similarity">
    <text evidence="1 3">Belongs to the histidinol dehydrogenase family.</text>
</comment>
<dbReference type="Proteomes" id="UP000698028">
    <property type="component" value="Unassembled WGS sequence"/>
</dbReference>
<evidence type="ECO:0000256" key="3">
    <source>
        <dbReference type="PIRNR" id="PIRNR000099"/>
    </source>
</evidence>
<accession>A0ABS6V3B3</accession>
<dbReference type="PIRSF" id="PIRSF000099">
    <property type="entry name" value="Histidinol_dh"/>
    <property type="match status" value="1"/>
</dbReference>
<reference evidence="4 5" key="1">
    <citation type="submission" date="2021-07" db="EMBL/GenBank/DDBJ databases">
        <title>The draft genome sequence of Sphingomicrobium sp. B8.</title>
        <authorList>
            <person name="Mu L."/>
        </authorList>
    </citation>
    <scope>NUCLEOTIDE SEQUENCE [LARGE SCALE GENOMIC DNA]</scope>
    <source>
        <strain evidence="4 5">B8</strain>
    </source>
</reference>
<dbReference type="InterPro" id="IPR022695">
    <property type="entry name" value="Histidinol_DH_monofunct"/>
</dbReference>
<dbReference type="EC" id="1.1.1.23" evidence="4"/>
<evidence type="ECO:0000256" key="1">
    <source>
        <dbReference type="ARBA" id="ARBA00010178"/>
    </source>
</evidence>
<dbReference type="RefSeq" id="WP_218632018.1">
    <property type="nucleotide sequence ID" value="NZ_JAHVAH010000001.1"/>
</dbReference>
<dbReference type="EMBL" id="JAHVAH010000001">
    <property type="protein sequence ID" value="MBW0143981.1"/>
    <property type="molecule type" value="Genomic_DNA"/>
</dbReference>
<dbReference type="PANTHER" id="PTHR21256">
    <property type="entry name" value="HISTIDINOL DEHYDROGENASE HDH"/>
    <property type="match status" value="1"/>
</dbReference>
<dbReference type="InterPro" id="IPR012131">
    <property type="entry name" value="Hstdl_DH"/>
</dbReference>
<protein>
    <submittedName>
        <fullName evidence="4">Histidinol dehydrogenase</fullName>
        <ecNumber evidence="4">1.1.1.23</ecNumber>
    </submittedName>
</protein>
<keyword evidence="5" id="KW-1185">Reference proteome</keyword>
<dbReference type="NCBIfam" id="TIGR00069">
    <property type="entry name" value="hisD"/>
    <property type="match status" value="1"/>
</dbReference>
<evidence type="ECO:0000256" key="2">
    <source>
        <dbReference type="ARBA" id="ARBA00023002"/>
    </source>
</evidence>
<gene>
    <name evidence="4" type="primary">hisD</name>
    <name evidence="4" type="ORF">KTQ36_01565</name>
</gene>
<dbReference type="GO" id="GO:0004399">
    <property type="term" value="F:histidinol dehydrogenase activity"/>
    <property type="evidence" value="ECO:0007669"/>
    <property type="project" value="UniProtKB-EC"/>
</dbReference>
<dbReference type="CDD" id="cd06572">
    <property type="entry name" value="Histidinol_dh"/>
    <property type="match status" value="1"/>
</dbReference>
<organism evidence="4 5">
    <name type="scientific">Sphingomicrobium clamense</name>
    <dbReference type="NCBI Taxonomy" id="2851013"/>
    <lineage>
        <taxon>Bacteria</taxon>
        <taxon>Pseudomonadati</taxon>
        <taxon>Pseudomonadota</taxon>
        <taxon>Alphaproteobacteria</taxon>
        <taxon>Sphingomonadales</taxon>
        <taxon>Sphingomonadaceae</taxon>
        <taxon>Sphingomicrobium</taxon>
    </lineage>
</organism>
<keyword evidence="2 3" id="KW-0560">Oxidoreductase</keyword>